<dbReference type="AlphaFoldDB" id="A0A8R1YIU5"/>
<feature type="compositionally biased region" description="Acidic residues" evidence="1">
    <location>
        <begin position="424"/>
        <end position="438"/>
    </location>
</feature>
<gene>
    <name evidence="3" type="primary">WBGene00117845</name>
</gene>
<feature type="region of interest" description="Disordered" evidence="1">
    <location>
        <begin position="402"/>
        <end position="438"/>
    </location>
</feature>
<dbReference type="EnsemblMetazoa" id="PPA28291.1">
    <property type="protein sequence ID" value="PPA28291.1"/>
    <property type="gene ID" value="WBGene00117845"/>
</dbReference>
<dbReference type="PANTHER" id="PTHR33936">
    <property type="entry name" value="PROTEIN CBG17840"/>
    <property type="match status" value="1"/>
</dbReference>
<dbReference type="InterPro" id="IPR052797">
    <property type="entry name" value="RegFact_GeneExpr_CellDeath"/>
</dbReference>
<evidence type="ECO:0000256" key="1">
    <source>
        <dbReference type="SAM" id="MobiDB-lite"/>
    </source>
</evidence>
<evidence type="ECO:0000313" key="3">
    <source>
        <dbReference type="EnsemblMetazoa" id="PPA28291.1"/>
    </source>
</evidence>
<dbReference type="PANTHER" id="PTHR33936:SF24">
    <property type="entry name" value="C2H2-TYPE DOMAIN-CONTAINING PROTEIN"/>
    <property type="match status" value="1"/>
</dbReference>
<evidence type="ECO:0000259" key="2">
    <source>
        <dbReference type="PROSITE" id="PS00028"/>
    </source>
</evidence>
<reference evidence="3" key="2">
    <citation type="submission" date="2022-06" db="UniProtKB">
        <authorList>
            <consortium name="EnsemblMetazoa"/>
        </authorList>
    </citation>
    <scope>IDENTIFICATION</scope>
    <source>
        <strain evidence="3">PS312</strain>
    </source>
</reference>
<feature type="domain" description="C2H2-type" evidence="2">
    <location>
        <begin position="149"/>
        <end position="172"/>
    </location>
</feature>
<protein>
    <recommendedName>
        <fullName evidence="2">C2H2-type domain-containing protein</fullName>
    </recommendedName>
</protein>
<name>A0A8R1YIU5_PRIPA</name>
<organism evidence="3 4">
    <name type="scientific">Pristionchus pacificus</name>
    <name type="common">Parasitic nematode worm</name>
    <dbReference type="NCBI Taxonomy" id="54126"/>
    <lineage>
        <taxon>Eukaryota</taxon>
        <taxon>Metazoa</taxon>
        <taxon>Ecdysozoa</taxon>
        <taxon>Nematoda</taxon>
        <taxon>Chromadorea</taxon>
        <taxon>Rhabditida</taxon>
        <taxon>Rhabditina</taxon>
        <taxon>Diplogasteromorpha</taxon>
        <taxon>Diplogasteroidea</taxon>
        <taxon>Neodiplogasteridae</taxon>
        <taxon>Pristionchus</taxon>
    </lineage>
</organism>
<dbReference type="InterPro" id="IPR013087">
    <property type="entry name" value="Znf_C2H2_type"/>
</dbReference>
<sequence>MSTVKVVRGARILTADLYGEPRPKAARPPRKVFFKCPEPDCGYEHAQWNLIGQHLYHHHGYSQESIDLEECEQRKTRRNKNWLKKRLVALDTPFEPYIDDDGNEIIGEEDENREELQIDMKPSPIVLEAMRKLLPRHNGPFLQKDGCVCPLPECAELVPNRVELVNHAKTIHAHHPTAVGNFEIRTELFENELDFKDWKLRLESEFGMYYSCESTGKQGDCKNFFFVCHRSGRVVRRMKQMRERRMRERMAAASDDGTALNISPKKRNKIVKNQEYCSAFMRARRDPLGRFHVAYCTSHIGHDQDPAMLPLTSAMKTIIYDRIVVEHDNASNSLIASRIRDAYPDTNSRMHYVTMTDVIEVIRMERKRLARVGGEEQENALEIFRGTTKKGRRKMGQELLTTGERHKPPRPGMGLMGRKRAREEEEDEEDDDEREMEMEDEMDNKDGIVQVHMHGYSHINKIDEVEEEDMGEMIEEGVMDDDHAAYYDDEEEVEEHVHSGFVDDDVVDDSMLETNQQEDEDDDGMPHLSASSSRVVVVRPNQRVQEQMLPQQQQQVVMEDVVSSKHRMDEHVDNICEALVRNGDAAALQAYLDAIRNVSSRYEHLLGR</sequence>
<dbReference type="SMART" id="SM00355">
    <property type="entry name" value="ZnF_C2H2"/>
    <property type="match status" value="2"/>
</dbReference>
<evidence type="ECO:0000313" key="4">
    <source>
        <dbReference type="Proteomes" id="UP000005239"/>
    </source>
</evidence>
<keyword evidence="4" id="KW-1185">Reference proteome</keyword>
<accession>A0A8R1YIU5</accession>
<reference evidence="4" key="1">
    <citation type="journal article" date="2008" name="Nat. Genet.">
        <title>The Pristionchus pacificus genome provides a unique perspective on nematode lifestyle and parasitism.</title>
        <authorList>
            <person name="Dieterich C."/>
            <person name="Clifton S.W."/>
            <person name="Schuster L.N."/>
            <person name="Chinwalla A."/>
            <person name="Delehaunty K."/>
            <person name="Dinkelacker I."/>
            <person name="Fulton L."/>
            <person name="Fulton R."/>
            <person name="Godfrey J."/>
            <person name="Minx P."/>
            <person name="Mitreva M."/>
            <person name="Roeseler W."/>
            <person name="Tian H."/>
            <person name="Witte H."/>
            <person name="Yang S.P."/>
            <person name="Wilson R.K."/>
            <person name="Sommer R.J."/>
        </authorList>
    </citation>
    <scope>NUCLEOTIDE SEQUENCE [LARGE SCALE GENOMIC DNA]</scope>
    <source>
        <strain evidence="4">PS312</strain>
    </source>
</reference>
<dbReference type="Proteomes" id="UP000005239">
    <property type="component" value="Unassembled WGS sequence"/>
</dbReference>
<dbReference type="PROSITE" id="PS00028">
    <property type="entry name" value="ZINC_FINGER_C2H2_1"/>
    <property type="match status" value="1"/>
</dbReference>
<proteinExistence type="predicted"/>